<protein>
    <recommendedName>
        <fullName evidence="2">histidine kinase</fullName>
        <ecNumber evidence="2">2.7.13.3</ecNumber>
    </recommendedName>
</protein>
<dbReference type="InterPro" id="IPR003661">
    <property type="entry name" value="HisK_dim/P_dom"/>
</dbReference>
<keyword evidence="4" id="KW-0808">Transferase</keyword>
<dbReference type="Proteomes" id="UP001494588">
    <property type="component" value="Unassembled WGS sequence"/>
</dbReference>
<evidence type="ECO:0000256" key="7">
    <source>
        <dbReference type="ARBA" id="ARBA00022840"/>
    </source>
</evidence>
<dbReference type="InterPro" id="IPR003594">
    <property type="entry name" value="HATPase_dom"/>
</dbReference>
<dbReference type="PROSITE" id="PS50109">
    <property type="entry name" value="HIS_KIN"/>
    <property type="match status" value="1"/>
</dbReference>
<keyword evidence="9" id="KW-1133">Transmembrane helix</keyword>
<evidence type="ECO:0000313" key="11">
    <source>
        <dbReference type="EMBL" id="MEM5286064.1"/>
    </source>
</evidence>
<dbReference type="RefSeq" id="WP_201647196.1">
    <property type="nucleotide sequence ID" value="NZ_JAZHGC010000007.1"/>
</dbReference>
<dbReference type="Pfam" id="PF00512">
    <property type="entry name" value="HisKA"/>
    <property type="match status" value="1"/>
</dbReference>
<feature type="transmembrane region" description="Helical" evidence="9">
    <location>
        <begin position="88"/>
        <end position="107"/>
    </location>
</feature>
<evidence type="ECO:0000256" key="9">
    <source>
        <dbReference type="SAM" id="Phobius"/>
    </source>
</evidence>
<dbReference type="EMBL" id="JAZHGC010000007">
    <property type="protein sequence ID" value="MEM5286064.1"/>
    <property type="molecule type" value="Genomic_DNA"/>
</dbReference>
<dbReference type="Gene3D" id="3.30.565.10">
    <property type="entry name" value="Histidine kinase-like ATPase, C-terminal domain"/>
    <property type="match status" value="1"/>
</dbReference>
<keyword evidence="9" id="KW-0812">Transmembrane</keyword>
<feature type="transmembrane region" description="Helical" evidence="9">
    <location>
        <begin position="37"/>
        <end position="56"/>
    </location>
</feature>
<keyword evidence="3" id="KW-0597">Phosphoprotein</keyword>
<keyword evidence="9" id="KW-0472">Membrane</keyword>
<name>A0ABU9Q9E2_9BURK</name>
<proteinExistence type="predicted"/>
<feature type="transmembrane region" description="Helical" evidence="9">
    <location>
        <begin position="63"/>
        <end position="82"/>
    </location>
</feature>
<keyword evidence="6" id="KW-0418">Kinase</keyword>
<dbReference type="SUPFAM" id="SSF55874">
    <property type="entry name" value="ATPase domain of HSP90 chaperone/DNA topoisomerase II/histidine kinase"/>
    <property type="match status" value="1"/>
</dbReference>
<dbReference type="InterPro" id="IPR005467">
    <property type="entry name" value="His_kinase_dom"/>
</dbReference>
<accession>A0ABU9Q9E2</accession>
<feature type="transmembrane region" description="Helical" evidence="9">
    <location>
        <begin position="15"/>
        <end position="31"/>
    </location>
</feature>
<dbReference type="InterPro" id="IPR004358">
    <property type="entry name" value="Sig_transdc_His_kin-like_C"/>
</dbReference>
<evidence type="ECO:0000259" key="10">
    <source>
        <dbReference type="PROSITE" id="PS50109"/>
    </source>
</evidence>
<keyword evidence="8" id="KW-0902">Two-component regulatory system</keyword>
<evidence type="ECO:0000256" key="8">
    <source>
        <dbReference type="ARBA" id="ARBA00023012"/>
    </source>
</evidence>
<comment type="catalytic activity">
    <reaction evidence="1">
        <text>ATP + protein L-histidine = ADP + protein N-phospho-L-histidine.</text>
        <dbReference type="EC" id="2.7.13.3"/>
    </reaction>
</comment>
<evidence type="ECO:0000313" key="12">
    <source>
        <dbReference type="Proteomes" id="UP001494588"/>
    </source>
</evidence>
<organism evidence="11 12">
    <name type="scientific">Paraburkholderia sabiae</name>
    <dbReference type="NCBI Taxonomy" id="273251"/>
    <lineage>
        <taxon>Bacteria</taxon>
        <taxon>Pseudomonadati</taxon>
        <taxon>Pseudomonadota</taxon>
        <taxon>Betaproteobacteria</taxon>
        <taxon>Burkholderiales</taxon>
        <taxon>Burkholderiaceae</taxon>
        <taxon>Paraburkholderia</taxon>
    </lineage>
</organism>
<reference evidence="11 12" key="1">
    <citation type="submission" date="2024-01" db="EMBL/GenBank/DDBJ databases">
        <title>The diversity of rhizobia nodulating Mimosa spp. in eleven states of Brazil covering several biomes is determined by host plant, location, and edaphic factors.</title>
        <authorList>
            <person name="Rouws L."/>
            <person name="Barauna A."/>
            <person name="Beukes C."/>
            <person name="De Faria S.M."/>
            <person name="Gross E."/>
            <person name="Dos Reis Junior F.B."/>
            <person name="Simon M."/>
            <person name="Maluk M."/>
            <person name="Odee D.W."/>
            <person name="Kenicer G."/>
            <person name="Young J.P.W."/>
            <person name="Reis V.M."/>
            <person name="Zilli J."/>
            <person name="James E.K."/>
        </authorList>
    </citation>
    <scope>NUCLEOTIDE SEQUENCE [LARGE SCALE GENOMIC DNA]</scope>
    <source>
        <strain evidence="11 12">JPY77</strain>
    </source>
</reference>
<dbReference type="Pfam" id="PF02518">
    <property type="entry name" value="HATPase_c"/>
    <property type="match status" value="1"/>
</dbReference>
<dbReference type="InterPro" id="IPR036097">
    <property type="entry name" value="HisK_dim/P_sf"/>
</dbReference>
<evidence type="ECO:0000256" key="2">
    <source>
        <dbReference type="ARBA" id="ARBA00012438"/>
    </source>
</evidence>
<dbReference type="SMART" id="SM00387">
    <property type="entry name" value="HATPase_c"/>
    <property type="match status" value="1"/>
</dbReference>
<dbReference type="PRINTS" id="PR00344">
    <property type="entry name" value="BCTRLSENSOR"/>
</dbReference>
<evidence type="ECO:0000256" key="6">
    <source>
        <dbReference type="ARBA" id="ARBA00022777"/>
    </source>
</evidence>
<dbReference type="EC" id="2.7.13.3" evidence="2"/>
<keyword evidence="7 11" id="KW-0067">ATP-binding</keyword>
<dbReference type="InterPro" id="IPR036890">
    <property type="entry name" value="HATPase_C_sf"/>
</dbReference>
<keyword evidence="5" id="KW-0547">Nucleotide-binding</keyword>
<evidence type="ECO:0000256" key="1">
    <source>
        <dbReference type="ARBA" id="ARBA00000085"/>
    </source>
</evidence>
<dbReference type="SUPFAM" id="SSF47384">
    <property type="entry name" value="Homodimeric domain of signal transducing histidine kinase"/>
    <property type="match status" value="1"/>
</dbReference>
<comment type="caution">
    <text evidence="11">The sequence shown here is derived from an EMBL/GenBank/DDBJ whole genome shotgun (WGS) entry which is preliminary data.</text>
</comment>
<gene>
    <name evidence="11" type="ORF">V4C55_10095</name>
</gene>
<dbReference type="PANTHER" id="PTHR43065:SF10">
    <property type="entry name" value="PEROXIDE STRESS-ACTIVATED HISTIDINE KINASE MAK3"/>
    <property type="match status" value="1"/>
</dbReference>
<feature type="domain" description="Histidine kinase" evidence="10">
    <location>
        <begin position="152"/>
        <end position="367"/>
    </location>
</feature>
<dbReference type="GO" id="GO:0005524">
    <property type="term" value="F:ATP binding"/>
    <property type="evidence" value="ECO:0007669"/>
    <property type="project" value="UniProtKB-KW"/>
</dbReference>
<dbReference type="PANTHER" id="PTHR43065">
    <property type="entry name" value="SENSOR HISTIDINE KINASE"/>
    <property type="match status" value="1"/>
</dbReference>
<dbReference type="CDD" id="cd00082">
    <property type="entry name" value="HisKA"/>
    <property type="match status" value="1"/>
</dbReference>
<evidence type="ECO:0000256" key="3">
    <source>
        <dbReference type="ARBA" id="ARBA00022553"/>
    </source>
</evidence>
<dbReference type="SMART" id="SM00388">
    <property type="entry name" value="HisKA"/>
    <property type="match status" value="1"/>
</dbReference>
<dbReference type="Gene3D" id="1.10.287.130">
    <property type="match status" value="1"/>
</dbReference>
<keyword evidence="12" id="KW-1185">Reference proteome</keyword>
<evidence type="ECO:0000256" key="5">
    <source>
        <dbReference type="ARBA" id="ARBA00022741"/>
    </source>
</evidence>
<sequence>MNTQRIPFLGRRKHSLAPVLAGGLALGVLLIDTPGHVNSATVVLYSMVVMLVAAILSRRGTRIIAIACIVSTIVGYGAGHLDELSFPALARSLVASFTIVTAAILALRIQADSVRIEEQVLEISRAHEALDRSTAELAHATRVTMLGEMAASIAHEMTQPLSAITVHGEAGLRWLKRDVPNLDEACSAIESMVGSTRRASDVIGRIRALARKSEVTFAPFDMNSLVIETMDLLDWEVKKYGAIATLYLAPGELTIHGDRVQLQQVLINLAVNGLHAMSSVQDRPRALKIHTQLQDDMRAVVIVEDTGIGIAPERMPGLFRAFHTTKADGMGLGLSICRSIVEGHGGSITCASSPSGTRMLVGLPAVVPARQASALA</sequence>
<evidence type="ECO:0000256" key="4">
    <source>
        <dbReference type="ARBA" id="ARBA00022679"/>
    </source>
</evidence>